<evidence type="ECO:0000313" key="2">
    <source>
        <dbReference type="EMBL" id="CAL4950397.1"/>
    </source>
</evidence>
<proteinExistence type="predicted"/>
<evidence type="ECO:0000256" key="1">
    <source>
        <dbReference type="SAM" id="MobiDB-lite"/>
    </source>
</evidence>
<feature type="region of interest" description="Disordered" evidence="1">
    <location>
        <begin position="111"/>
        <end position="135"/>
    </location>
</feature>
<gene>
    <name evidence="2" type="ORF">URODEC1_LOCUS38358</name>
</gene>
<keyword evidence="3" id="KW-1185">Reference proteome</keyword>
<name>A0ABC8YUE7_9POAL</name>
<dbReference type="Proteomes" id="UP001497457">
    <property type="component" value="Chromosome 17b"/>
</dbReference>
<evidence type="ECO:0000313" key="3">
    <source>
        <dbReference type="Proteomes" id="UP001497457"/>
    </source>
</evidence>
<dbReference type="AlphaFoldDB" id="A0ABC8YUE7"/>
<reference evidence="2" key="1">
    <citation type="submission" date="2024-10" db="EMBL/GenBank/DDBJ databases">
        <authorList>
            <person name="Ryan C."/>
        </authorList>
    </citation>
    <scope>NUCLEOTIDE SEQUENCE [LARGE SCALE GENOMIC DNA]</scope>
</reference>
<feature type="compositionally biased region" description="Low complexity" evidence="1">
    <location>
        <begin position="154"/>
        <end position="201"/>
    </location>
</feature>
<accession>A0ABC8YUE7</accession>
<sequence>MEDVLAASRMPHSHSAPLYLLYDLSAAGFPNKHGPQAPPLPLLGDDSDDDDGFQFATAAKASASARNGHGGAAALRACASDVSAAAFADELLRAGALLPLSLPPRLQRRPAYSAGASAATSPTSASAAQHAGRKHRGFDPFAAALEKVRRERLPTAAAAPRRARSLSPHRAAAASAHNKSGNSSRAPRPAPPNAAAAGKKAVAARRARRGVRHLLCRVVVAGAAAVAPKSLWPRRKDGGVSYRGPGLLVCLGYGV</sequence>
<dbReference type="EMBL" id="OZ075127">
    <property type="protein sequence ID" value="CAL4950397.1"/>
    <property type="molecule type" value="Genomic_DNA"/>
</dbReference>
<feature type="region of interest" description="Disordered" evidence="1">
    <location>
        <begin position="153"/>
        <end position="201"/>
    </location>
</feature>
<protein>
    <submittedName>
        <fullName evidence="2">Uncharacterized protein</fullName>
    </submittedName>
</protein>
<organism evidence="2 3">
    <name type="scientific">Urochloa decumbens</name>
    <dbReference type="NCBI Taxonomy" id="240449"/>
    <lineage>
        <taxon>Eukaryota</taxon>
        <taxon>Viridiplantae</taxon>
        <taxon>Streptophyta</taxon>
        <taxon>Embryophyta</taxon>
        <taxon>Tracheophyta</taxon>
        <taxon>Spermatophyta</taxon>
        <taxon>Magnoliopsida</taxon>
        <taxon>Liliopsida</taxon>
        <taxon>Poales</taxon>
        <taxon>Poaceae</taxon>
        <taxon>PACMAD clade</taxon>
        <taxon>Panicoideae</taxon>
        <taxon>Panicodae</taxon>
        <taxon>Paniceae</taxon>
        <taxon>Melinidinae</taxon>
        <taxon>Urochloa</taxon>
    </lineage>
</organism>
<feature type="compositionally biased region" description="Low complexity" evidence="1">
    <location>
        <begin position="111"/>
        <end position="128"/>
    </location>
</feature>